<evidence type="ECO:0000313" key="2">
    <source>
        <dbReference type="Proteomes" id="UP000321735"/>
    </source>
</evidence>
<dbReference type="InterPro" id="IPR023405">
    <property type="entry name" value="Topo_IA_core_domain"/>
</dbReference>
<accession>A0A9X7M2P4</accession>
<protein>
    <submittedName>
        <fullName evidence="1">DNA topoisomerase</fullName>
    </submittedName>
</protein>
<evidence type="ECO:0000313" key="1">
    <source>
        <dbReference type="EMBL" id="QDZ77795.1"/>
    </source>
</evidence>
<proteinExistence type="predicted"/>
<dbReference type="SUPFAM" id="SSF56712">
    <property type="entry name" value="Prokaryotic type I DNA topoisomerase"/>
    <property type="match status" value="1"/>
</dbReference>
<dbReference type="Gene3D" id="3.40.50.140">
    <property type="match status" value="1"/>
</dbReference>
<feature type="non-terminal residue" evidence="1">
    <location>
        <position position="98"/>
    </location>
</feature>
<dbReference type="EMBL" id="CP031778">
    <property type="protein sequence ID" value="QDZ77795.1"/>
    <property type="molecule type" value="Genomic_DNA"/>
</dbReference>
<dbReference type="Proteomes" id="UP000321735">
    <property type="component" value="Chromosome"/>
</dbReference>
<dbReference type="AlphaFoldDB" id="A0A9X7M2P4"/>
<name>A0A9X7M2P4_BACCE</name>
<sequence>MKVILCEKPQQMKSYSEAFQSAKRESTHITVKDKEIFGDEEVVMISALGHVVELCNPDEYKEEWKNWSMDQLPIIPEEFKMKVSKDKKSIFQNAKQWL</sequence>
<gene>
    <name evidence="1" type="ORF">D0437_31795</name>
</gene>
<reference evidence="1 2" key="1">
    <citation type="journal article" date="2019" name="Ecotoxicol. Environ. Saf.">
        <title>Microbial characterization of heavy metal resistant bacterial strains isolated from an electroplating wastewater treatment plant.</title>
        <authorList>
            <person name="Cai X."/>
            <person name="Zheng X."/>
            <person name="Zhang D."/>
            <person name="Iqbal W."/>
            <person name="Liu C."/>
            <person name="Yang B."/>
            <person name="Zhao X."/>
            <person name="Lu X."/>
            <person name="Mao Y."/>
        </authorList>
    </citation>
    <scope>NUCLEOTIDE SEQUENCE [LARGE SCALE GENOMIC DNA]</scope>
    <source>
        <strain evidence="1 2">Co1-1</strain>
    </source>
</reference>
<organism evidence="1 2">
    <name type="scientific">Bacillus cereus</name>
    <dbReference type="NCBI Taxonomy" id="1396"/>
    <lineage>
        <taxon>Bacteria</taxon>
        <taxon>Bacillati</taxon>
        <taxon>Bacillota</taxon>
        <taxon>Bacilli</taxon>
        <taxon>Bacillales</taxon>
        <taxon>Bacillaceae</taxon>
        <taxon>Bacillus</taxon>
        <taxon>Bacillus cereus group</taxon>
    </lineage>
</organism>